<dbReference type="Proteomes" id="UP000592820">
    <property type="component" value="Unassembled WGS sequence"/>
</dbReference>
<protein>
    <submittedName>
        <fullName evidence="2">Uncharacterized protein</fullName>
    </submittedName>
</protein>
<reference evidence="2 3" key="1">
    <citation type="submission" date="2020-08" db="EMBL/GenBank/DDBJ databases">
        <title>Genomic Encyclopedia of Type Strains, Phase IV (KMG-V): Genome sequencing to study the core and pangenomes of soil and plant-associated prokaryotes.</title>
        <authorList>
            <person name="Whitman W."/>
        </authorList>
    </citation>
    <scope>NUCLEOTIDE SEQUENCE [LARGE SCALE GENOMIC DNA]</scope>
    <source>
        <strain evidence="2 3">JPY162</strain>
    </source>
</reference>
<evidence type="ECO:0000313" key="3">
    <source>
        <dbReference type="Proteomes" id="UP000592820"/>
    </source>
</evidence>
<proteinExistence type="predicted"/>
<dbReference type="EMBL" id="JACHDE010000001">
    <property type="protein sequence ID" value="MBB5398140.1"/>
    <property type="molecule type" value="Genomic_DNA"/>
</dbReference>
<feature type="region of interest" description="Disordered" evidence="1">
    <location>
        <begin position="220"/>
        <end position="254"/>
    </location>
</feature>
<evidence type="ECO:0000313" key="2">
    <source>
        <dbReference type="EMBL" id="MBB5398140.1"/>
    </source>
</evidence>
<dbReference type="AlphaFoldDB" id="A0A7W8L0W8"/>
<organism evidence="2 3">
    <name type="scientific">Paraburkholderia youngii</name>
    <dbReference type="NCBI Taxonomy" id="2782701"/>
    <lineage>
        <taxon>Bacteria</taxon>
        <taxon>Pseudomonadati</taxon>
        <taxon>Pseudomonadota</taxon>
        <taxon>Betaproteobacteria</taxon>
        <taxon>Burkholderiales</taxon>
        <taxon>Burkholderiaceae</taxon>
        <taxon>Paraburkholderia</taxon>
    </lineage>
</organism>
<feature type="compositionally biased region" description="Polar residues" evidence="1">
    <location>
        <begin position="222"/>
        <end position="236"/>
    </location>
</feature>
<sequence>MSSRVAAPTRCRIGEARVRGPSNPLTVNVVQFRCVCQPAVALCGSRRFERKFTVGTGPLAVGAANRKRRYSHWHSGKPGKRQRGVLEQKRNAIRILESVARQIGLRRRQPLCCCPHCLRARTSRPVGPTRCRPAEPERFGGLSVPTREISLTLSSKVQRWNHGNCAAGCCTNSGFGHAWTRARLYSRSLNAALYVGPSALLVASPTIDQIEAELRPHLPDRTAQTSSGNAHSAFTGRSQRRRLKSRSSPSCNAEIPGCARVTAT</sequence>
<comment type="caution">
    <text evidence="2">The sequence shown here is derived from an EMBL/GenBank/DDBJ whole genome shotgun (WGS) entry which is preliminary data.</text>
</comment>
<evidence type="ECO:0000256" key="1">
    <source>
        <dbReference type="SAM" id="MobiDB-lite"/>
    </source>
</evidence>
<gene>
    <name evidence="2" type="ORF">HDG41_000176</name>
</gene>
<name>A0A7W8L0W8_9BURK</name>
<accession>A0A7W8L0W8</accession>